<evidence type="ECO:0000313" key="2">
    <source>
        <dbReference type="Proteomes" id="UP000198972"/>
    </source>
</evidence>
<dbReference type="EMBL" id="FNBG01000035">
    <property type="protein sequence ID" value="SDG31699.1"/>
    <property type="molecule type" value="Genomic_DNA"/>
</dbReference>
<accession>A0A1G7TAP9</accession>
<dbReference type="SUPFAM" id="SSF52540">
    <property type="entry name" value="P-loop containing nucleoside triphosphate hydrolases"/>
    <property type="match status" value="1"/>
</dbReference>
<dbReference type="AlphaFoldDB" id="A0A1G7TAP9"/>
<gene>
    <name evidence="1" type="ORF">SAMN04488542_13522</name>
</gene>
<dbReference type="InterPro" id="IPR027417">
    <property type="entry name" value="P-loop_NTPase"/>
</dbReference>
<organism evidence="1 2">
    <name type="scientific">Fontibacillus panacisegetis</name>
    <dbReference type="NCBI Taxonomy" id="670482"/>
    <lineage>
        <taxon>Bacteria</taxon>
        <taxon>Bacillati</taxon>
        <taxon>Bacillota</taxon>
        <taxon>Bacilli</taxon>
        <taxon>Bacillales</taxon>
        <taxon>Paenibacillaceae</taxon>
        <taxon>Fontibacillus</taxon>
    </lineage>
</organism>
<proteinExistence type="predicted"/>
<dbReference type="Gene3D" id="3.40.50.300">
    <property type="entry name" value="P-loop containing nucleotide triphosphate hydrolases"/>
    <property type="match status" value="1"/>
</dbReference>
<dbReference type="OrthoDB" id="9781752at2"/>
<reference evidence="1 2" key="1">
    <citation type="submission" date="2016-10" db="EMBL/GenBank/DDBJ databases">
        <authorList>
            <person name="de Groot N.N."/>
        </authorList>
    </citation>
    <scope>NUCLEOTIDE SEQUENCE [LARGE SCALE GENOMIC DNA]</scope>
    <source>
        <strain evidence="1 2">DSM 28129</strain>
    </source>
</reference>
<evidence type="ECO:0000313" key="1">
    <source>
        <dbReference type="EMBL" id="SDG31699.1"/>
    </source>
</evidence>
<dbReference type="Proteomes" id="UP000198972">
    <property type="component" value="Unassembled WGS sequence"/>
</dbReference>
<keyword evidence="2" id="KW-1185">Reference proteome</keyword>
<protein>
    <submittedName>
        <fullName evidence="1">Uncharacterized protein</fullName>
    </submittedName>
</protein>
<dbReference type="STRING" id="670482.SAMN04488542_13522"/>
<dbReference type="RefSeq" id="WP_091235477.1">
    <property type="nucleotide sequence ID" value="NZ_FNBG01000035.1"/>
</dbReference>
<name>A0A1G7TAP9_9BACL</name>
<sequence length="355" mass="39726">MADTSIHYFARGNTAQGLFSLTDSVLQGLSAIYVLQGYPGGTEKAIADLAQICLQNDSKLHFIHQALDSDLLEGIIIEDFSVAVIDGEVWSEELQSNSDGEIHYIDLRSSLDTQKLAEAAVRIKELEEEIEGLYNKAYETFHKTLRIHDDWEKLYIDNLDRDRMDQLAIEWSDKYLHRTSGDQNHKGSEIHRFLGAATSKGAVDFIPNLTAGLQNRVFVKGRPGSGKSTLFKKLAASAADKGIDTEIYHCGFDSNSLDMLIFRNLSLAIFDSTAPHEHYPSRDGDVILDVYDLAITEGTDEKYAEEIAIVKEQYSKSMRESIAYLTQVKELRDELQAIYATTADTSLLSGWLTEV</sequence>